<feature type="domain" description="Band 7" evidence="5">
    <location>
        <begin position="73"/>
        <end position="233"/>
    </location>
</feature>
<evidence type="ECO:0000259" key="5">
    <source>
        <dbReference type="SMART" id="SM00244"/>
    </source>
</evidence>
<feature type="compositionally biased region" description="Basic and acidic residues" evidence="4">
    <location>
        <begin position="376"/>
        <end position="388"/>
    </location>
</feature>
<comment type="function">
    <text evidence="3">HflC and HflK could encode or regulate a protease.</text>
</comment>
<gene>
    <name evidence="6" type="primary">hflK</name>
    <name evidence="6" type="ORF">EGC82_18860</name>
</gene>
<comment type="subcellular location">
    <subcellularLocation>
        <location evidence="1">Membrane</location>
        <topology evidence="1">Single-pass membrane protein</topology>
    </subcellularLocation>
</comment>
<reference evidence="7" key="1">
    <citation type="submission" date="2018-11" db="EMBL/GenBank/DDBJ databases">
        <title>Shewanella sp. M2.</title>
        <authorList>
            <person name="Hwang Y.J."/>
            <person name="Hwang C.Y."/>
        </authorList>
    </citation>
    <scope>NUCLEOTIDE SEQUENCE [LARGE SCALE GENOMIC DNA]</scope>
    <source>
        <strain evidence="7">LMG 19866</strain>
    </source>
</reference>
<dbReference type="PANTHER" id="PTHR42911">
    <property type="entry name" value="MODULATOR OF FTSH PROTEASE HFLC"/>
    <property type="match status" value="1"/>
</dbReference>
<dbReference type="KEGG" id="slj:EGC82_18860"/>
<proteinExistence type="inferred from homology"/>
<name>A0A3G8M0W7_9GAMM</name>
<evidence type="ECO:0000256" key="3">
    <source>
        <dbReference type="RuleBase" id="RU364113"/>
    </source>
</evidence>
<dbReference type="Pfam" id="PF01145">
    <property type="entry name" value="Band_7"/>
    <property type="match status" value="1"/>
</dbReference>
<dbReference type="OrthoDB" id="9779595at2"/>
<dbReference type="SUPFAM" id="SSF117892">
    <property type="entry name" value="Band 7/SPFH domain"/>
    <property type="match status" value="1"/>
</dbReference>
<feature type="compositionally biased region" description="Polar residues" evidence="4">
    <location>
        <begin position="357"/>
        <end position="372"/>
    </location>
</feature>
<dbReference type="Pfam" id="PF12221">
    <property type="entry name" value="HflK_N"/>
    <property type="match status" value="1"/>
</dbReference>
<sequence>MAWNEPGNKGKKDPWGNKSGNDKGPPDLDEVFRNLSKRFGGKGGNSASGSGQPFNSSLLIVIAVIALIIWALSGLYTVKEAERGVLLRFGQHIGEVSSGLHWKATFIDEVTTVDVETFRSIPASGRMLTSDENIVNVELVVQYSVSDAYSYLFSAVDANSSLREATDSALRYVIGHNRMDDILTTGRDAIRRDTWTELERIIEPYKLGLQIRDVNFLPARPPEEVKDAFDDAISAQEDEQRFIREAEAYAREIEPKARGTVERMAQQSNAYKEREVLEARGKVARFEKLLPEYKAAPGVTRNRLYIDAMQSVLADTNKVLIDTKSSGNLMYLPLDKLMDSSKSLRNQVEPEVERHINSVSSSGVNTPITSMPSDGRLSREDRVREGRN</sequence>
<dbReference type="NCBIfam" id="TIGR01933">
    <property type="entry name" value="hflK"/>
    <property type="match status" value="1"/>
</dbReference>
<dbReference type="EMBL" id="CP034015">
    <property type="protein sequence ID" value="AZG74628.1"/>
    <property type="molecule type" value="Genomic_DNA"/>
</dbReference>
<evidence type="ECO:0000256" key="2">
    <source>
        <dbReference type="ARBA" id="ARBA00006971"/>
    </source>
</evidence>
<evidence type="ECO:0000256" key="1">
    <source>
        <dbReference type="ARBA" id="ARBA00004167"/>
    </source>
</evidence>
<dbReference type="GO" id="GO:0016020">
    <property type="term" value="C:membrane"/>
    <property type="evidence" value="ECO:0007669"/>
    <property type="project" value="UniProtKB-SubCell"/>
</dbReference>
<comment type="subunit">
    <text evidence="3">HflC and HflK may interact to form a multimeric complex.</text>
</comment>
<keyword evidence="3" id="KW-0812">Transmembrane</keyword>
<feature type="transmembrane region" description="Helical" evidence="3">
    <location>
        <begin position="58"/>
        <end position="78"/>
    </location>
</feature>
<dbReference type="InterPro" id="IPR010201">
    <property type="entry name" value="HflK"/>
</dbReference>
<dbReference type="GO" id="GO:0008233">
    <property type="term" value="F:peptidase activity"/>
    <property type="evidence" value="ECO:0007669"/>
    <property type="project" value="UniProtKB-KW"/>
</dbReference>
<feature type="compositionally biased region" description="Basic and acidic residues" evidence="4">
    <location>
        <begin position="8"/>
        <end position="28"/>
    </location>
</feature>
<dbReference type="Proteomes" id="UP000278035">
    <property type="component" value="Chromosome"/>
</dbReference>
<keyword evidence="6" id="KW-0645">Protease</keyword>
<dbReference type="PRINTS" id="PR00721">
    <property type="entry name" value="STOMATIN"/>
</dbReference>
<feature type="region of interest" description="Disordered" evidence="4">
    <location>
        <begin position="1"/>
        <end position="28"/>
    </location>
</feature>
<dbReference type="InterPro" id="IPR036013">
    <property type="entry name" value="Band_7/SPFH_dom_sf"/>
</dbReference>
<keyword evidence="7" id="KW-1185">Reference proteome</keyword>
<protein>
    <recommendedName>
        <fullName evidence="3">Protein HflK</fullName>
    </recommendedName>
</protein>
<dbReference type="InterPro" id="IPR001107">
    <property type="entry name" value="Band_7"/>
</dbReference>
<evidence type="ECO:0000313" key="7">
    <source>
        <dbReference type="Proteomes" id="UP000278035"/>
    </source>
</evidence>
<dbReference type="InterPro" id="IPR020980">
    <property type="entry name" value="Membrane_HflK_N"/>
</dbReference>
<dbReference type="SMART" id="SM00244">
    <property type="entry name" value="PHB"/>
    <property type="match status" value="1"/>
</dbReference>
<dbReference type="GO" id="GO:0006508">
    <property type="term" value="P:proteolysis"/>
    <property type="evidence" value="ECO:0007669"/>
    <property type="project" value="UniProtKB-KW"/>
</dbReference>
<organism evidence="6 7">
    <name type="scientific">Shewanella livingstonensis</name>
    <dbReference type="NCBI Taxonomy" id="150120"/>
    <lineage>
        <taxon>Bacteria</taxon>
        <taxon>Pseudomonadati</taxon>
        <taxon>Pseudomonadota</taxon>
        <taxon>Gammaproteobacteria</taxon>
        <taxon>Alteromonadales</taxon>
        <taxon>Shewanellaceae</taxon>
        <taxon>Shewanella</taxon>
    </lineage>
</organism>
<keyword evidence="3" id="KW-0472">Membrane</keyword>
<dbReference type="InterPro" id="IPR001972">
    <property type="entry name" value="Stomatin_HflK_fam"/>
</dbReference>
<accession>A0A3G8M0W7</accession>
<evidence type="ECO:0000313" key="6">
    <source>
        <dbReference type="EMBL" id="AZG74628.1"/>
    </source>
</evidence>
<dbReference type="Gene3D" id="3.30.479.30">
    <property type="entry name" value="Band 7 domain"/>
    <property type="match status" value="1"/>
</dbReference>
<feature type="region of interest" description="Disordered" evidence="4">
    <location>
        <begin position="345"/>
        <end position="388"/>
    </location>
</feature>
<dbReference type="AlphaFoldDB" id="A0A3G8M0W7"/>
<dbReference type="RefSeq" id="WP_124732118.1">
    <property type="nucleotide sequence ID" value="NZ_CBCSKC010000005.1"/>
</dbReference>
<dbReference type="PANTHER" id="PTHR42911:SF1">
    <property type="entry name" value="MODULATOR OF FTSH PROTEASE HFLC"/>
    <property type="match status" value="1"/>
</dbReference>
<evidence type="ECO:0000256" key="4">
    <source>
        <dbReference type="SAM" id="MobiDB-lite"/>
    </source>
</evidence>
<comment type="similarity">
    <text evidence="2 3">Belongs to the band 7/mec-2 family. HflK subfamily.</text>
</comment>
<keyword evidence="6" id="KW-0378">Hydrolase</keyword>
<keyword evidence="3" id="KW-1133">Transmembrane helix</keyword>
<dbReference type="CDD" id="cd03404">
    <property type="entry name" value="SPFH_HflK"/>
    <property type="match status" value="1"/>
</dbReference>